<dbReference type="Gene3D" id="3.40.630.30">
    <property type="match status" value="1"/>
</dbReference>
<feature type="domain" description="N-acetyltransferase" evidence="1">
    <location>
        <begin position="14"/>
        <end position="163"/>
    </location>
</feature>
<dbReference type="Proteomes" id="UP001246372">
    <property type="component" value="Unassembled WGS sequence"/>
</dbReference>
<name>A0ABU3PA98_9BURK</name>
<gene>
    <name evidence="2" type="ORF">RQP53_09505</name>
</gene>
<dbReference type="InterPro" id="IPR000182">
    <property type="entry name" value="GNAT_dom"/>
</dbReference>
<evidence type="ECO:0000313" key="2">
    <source>
        <dbReference type="EMBL" id="MDT8999501.1"/>
    </source>
</evidence>
<dbReference type="PROSITE" id="PS51186">
    <property type="entry name" value="GNAT"/>
    <property type="match status" value="1"/>
</dbReference>
<dbReference type="EMBL" id="JAVXZY010000003">
    <property type="protein sequence ID" value="MDT8999501.1"/>
    <property type="molecule type" value="Genomic_DNA"/>
</dbReference>
<accession>A0ABU3PA98</accession>
<dbReference type="SUPFAM" id="SSF55729">
    <property type="entry name" value="Acyl-CoA N-acyltransferases (Nat)"/>
    <property type="match status" value="1"/>
</dbReference>
<keyword evidence="3" id="KW-1185">Reference proteome</keyword>
<evidence type="ECO:0000259" key="1">
    <source>
        <dbReference type="PROSITE" id="PS51186"/>
    </source>
</evidence>
<sequence length="164" mass="19143">MSVEIRPHQLDDKSVIWNLFQFYCYDTSREDEVDVEADGFFSLSPSYFGQYWELPRWAAHLIRVDGAIAGFVLIEPSDVVPEAQEIADLFILRRYRRRGLARDIVWHFLAQRQTPWTITVLDGWPEAEAFWAAMLADPRLRVAQRFLDPYGREGDVLLLDYATS</sequence>
<organism evidence="2 3">
    <name type="scientific">Roseateles aquae</name>
    <dbReference type="NCBI Taxonomy" id="3077235"/>
    <lineage>
        <taxon>Bacteria</taxon>
        <taxon>Pseudomonadati</taxon>
        <taxon>Pseudomonadota</taxon>
        <taxon>Betaproteobacteria</taxon>
        <taxon>Burkholderiales</taxon>
        <taxon>Sphaerotilaceae</taxon>
        <taxon>Roseateles</taxon>
    </lineage>
</organism>
<proteinExistence type="predicted"/>
<protein>
    <recommendedName>
        <fullName evidence="1">N-acetyltransferase domain-containing protein</fullName>
    </recommendedName>
</protein>
<comment type="caution">
    <text evidence="2">The sequence shown here is derived from an EMBL/GenBank/DDBJ whole genome shotgun (WGS) entry which is preliminary data.</text>
</comment>
<dbReference type="RefSeq" id="WP_315650063.1">
    <property type="nucleotide sequence ID" value="NZ_JAVXZY010000003.1"/>
</dbReference>
<dbReference type="Pfam" id="PF00583">
    <property type="entry name" value="Acetyltransf_1"/>
    <property type="match status" value="1"/>
</dbReference>
<reference evidence="2" key="1">
    <citation type="submission" date="2023-09" db="EMBL/GenBank/DDBJ databases">
        <title>Paucibacter sp. APW11 Genome sequencing and assembly.</title>
        <authorList>
            <person name="Kim I."/>
        </authorList>
    </citation>
    <scope>NUCLEOTIDE SEQUENCE</scope>
    <source>
        <strain evidence="2">APW11</strain>
    </source>
</reference>
<evidence type="ECO:0000313" key="3">
    <source>
        <dbReference type="Proteomes" id="UP001246372"/>
    </source>
</evidence>
<dbReference type="InterPro" id="IPR016181">
    <property type="entry name" value="Acyl_CoA_acyltransferase"/>
</dbReference>